<sequence length="317" mass="34855">MRYQAVLALWATTGAVAIPLDTNPNVRNIHVTLHFFKGENTSSSILAYNNDRSEVINHSCSSRISFGELSIDFIVNQYGAGNITVGEKVFRVLDDSELSGGVTCGRIHNDAETVVNCELTIPAASNVTPINRFHRKREVLSIDQHPKLPREPALAERQMSPKTVRVGDGNPHQNPLNIQLGEAMQCRKSDGCVVAKSSSRSFTVGWSASATAWGWLTAGFAVEMSTETGNSYECPGEAHDFFALWKSQAQTAYSVRNFQSTDALCGAVNKADTTPFVMWSPNSNNRGGYYYCVYGKQYVRHQGARWLDTKPIVGGPR</sequence>
<accession>A0AAD9H5S6</accession>
<keyword evidence="3" id="KW-1185">Reference proteome</keyword>
<evidence type="ECO:0000313" key="3">
    <source>
        <dbReference type="Proteomes" id="UP001232148"/>
    </source>
</evidence>
<gene>
    <name evidence="2" type="ORF">LX32DRAFT_628926</name>
</gene>
<name>A0AAD9H5S6_9PEZI</name>
<evidence type="ECO:0008006" key="4">
    <source>
        <dbReference type="Google" id="ProtNLM"/>
    </source>
</evidence>
<evidence type="ECO:0000256" key="1">
    <source>
        <dbReference type="SAM" id="SignalP"/>
    </source>
</evidence>
<protein>
    <recommendedName>
        <fullName evidence="4">AA1-like domain-containing protein</fullName>
    </recommendedName>
</protein>
<dbReference type="EMBL" id="MU843017">
    <property type="protein sequence ID" value="KAK2022996.1"/>
    <property type="molecule type" value="Genomic_DNA"/>
</dbReference>
<evidence type="ECO:0000313" key="2">
    <source>
        <dbReference type="EMBL" id="KAK2022996.1"/>
    </source>
</evidence>
<dbReference type="Proteomes" id="UP001232148">
    <property type="component" value="Unassembled WGS sequence"/>
</dbReference>
<proteinExistence type="predicted"/>
<organism evidence="2 3">
    <name type="scientific">Colletotrichum zoysiae</name>
    <dbReference type="NCBI Taxonomy" id="1216348"/>
    <lineage>
        <taxon>Eukaryota</taxon>
        <taxon>Fungi</taxon>
        <taxon>Dikarya</taxon>
        <taxon>Ascomycota</taxon>
        <taxon>Pezizomycotina</taxon>
        <taxon>Sordariomycetes</taxon>
        <taxon>Hypocreomycetidae</taxon>
        <taxon>Glomerellales</taxon>
        <taxon>Glomerellaceae</taxon>
        <taxon>Colletotrichum</taxon>
        <taxon>Colletotrichum graminicola species complex</taxon>
    </lineage>
</organism>
<reference evidence="2" key="1">
    <citation type="submission" date="2021-06" db="EMBL/GenBank/DDBJ databases">
        <title>Comparative genomics, transcriptomics and evolutionary studies reveal genomic signatures of adaptation to plant cell wall in hemibiotrophic fungi.</title>
        <authorList>
            <consortium name="DOE Joint Genome Institute"/>
            <person name="Baroncelli R."/>
            <person name="Diaz J.F."/>
            <person name="Benocci T."/>
            <person name="Peng M."/>
            <person name="Battaglia E."/>
            <person name="Haridas S."/>
            <person name="Andreopoulos W."/>
            <person name="Labutti K."/>
            <person name="Pangilinan J."/>
            <person name="Floch G.L."/>
            <person name="Makela M.R."/>
            <person name="Henrissat B."/>
            <person name="Grigoriev I.V."/>
            <person name="Crouch J.A."/>
            <person name="De Vries R.P."/>
            <person name="Sukno S.A."/>
            <person name="Thon M.R."/>
        </authorList>
    </citation>
    <scope>NUCLEOTIDE SEQUENCE</scope>
    <source>
        <strain evidence="2">MAFF235873</strain>
    </source>
</reference>
<comment type="caution">
    <text evidence="2">The sequence shown here is derived from an EMBL/GenBank/DDBJ whole genome shotgun (WGS) entry which is preliminary data.</text>
</comment>
<keyword evidence="1" id="KW-0732">Signal</keyword>
<feature type="signal peptide" evidence="1">
    <location>
        <begin position="1"/>
        <end position="17"/>
    </location>
</feature>
<feature type="chain" id="PRO_5042024944" description="AA1-like domain-containing protein" evidence="1">
    <location>
        <begin position="18"/>
        <end position="317"/>
    </location>
</feature>
<dbReference type="AlphaFoldDB" id="A0AAD9H5S6"/>